<dbReference type="InterPro" id="IPR050598">
    <property type="entry name" value="AminoAcid_Transporter"/>
</dbReference>
<comment type="catalytic activity">
    <reaction evidence="13">
        <text>L-cysteine(out) + L-arginine(in) = L-cysteine(in) + L-arginine(out)</text>
        <dbReference type="Rhea" id="RHEA:71071"/>
        <dbReference type="ChEBI" id="CHEBI:32682"/>
        <dbReference type="ChEBI" id="CHEBI:35235"/>
    </reaction>
    <physiologicalReaction direction="left-to-right" evidence="13">
        <dbReference type="Rhea" id="RHEA:71072"/>
    </physiologicalReaction>
</comment>
<feature type="transmembrane region" description="Helical" evidence="19">
    <location>
        <begin position="344"/>
        <end position="367"/>
    </location>
</feature>
<gene>
    <name evidence="20" type="ORF">BEMITA_LOCUS8500</name>
</gene>
<keyword evidence="8 19" id="KW-0472">Membrane</keyword>
<evidence type="ECO:0000256" key="15">
    <source>
        <dbReference type="ARBA" id="ARBA00074336"/>
    </source>
</evidence>
<dbReference type="EMBL" id="OU963866">
    <property type="protein sequence ID" value="CAH0771800.1"/>
    <property type="molecule type" value="Genomic_DNA"/>
</dbReference>
<comment type="catalytic activity">
    <reaction evidence="18">
        <text>L-phenylalanine(out) + L-arginine(in) = L-phenylalanine(in) + L-arginine(out)</text>
        <dbReference type="Rhea" id="RHEA:71067"/>
        <dbReference type="ChEBI" id="CHEBI:32682"/>
        <dbReference type="ChEBI" id="CHEBI:58095"/>
    </reaction>
    <physiologicalReaction direction="left-to-right" evidence="18">
        <dbReference type="Rhea" id="RHEA:71068"/>
    </physiologicalReaction>
</comment>
<comment type="catalytic activity">
    <reaction evidence="14">
        <text>L-leucine(out) + L-arginine(in) = L-leucine(in) + L-arginine(out)</text>
        <dbReference type="Rhea" id="RHEA:71059"/>
        <dbReference type="ChEBI" id="CHEBI:32682"/>
        <dbReference type="ChEBI" id="CHEBI:57427"/>
    </reaction>
    <physiologicalReaction direction="left-to-right" evidence="14">
        <dbReference type="Rhea" id="RHEA:71060"/>
    </physiologicalReaction>
</comment>
<keyword evidence="5" id="KW-0597">Phosphoprotein</keyword>
<evidence type="ECO:0000256" key="3">
    <source>
        <dbReference type="ARBA" id="ARBA00022448"/>
    </source>
</evidence>
<comment type="catalytic activity">
    <reaction evidence="12">
        <text>L-histidine(out) + L-arginine(in) = L-histidine(in) + L-arginine(out)</text>
        <dbReference type="Rhea" id="RHEA:71063"/>
        <dbReference type="ChEBI" id="CHEBI:32682"/>
        <dbReference type="ChEBI" id="CHEBI:57595"/>
    </reaction>
    <physiologicalReaction direction="left-to-right" evidence="12">
        <dbReference type="Rhea" id="RHEA:71064"/>
    </physiologicalReaction>
</comment>
<evidence type="ECO:0000256" key="12">
    <source>
        <dbReference type="ARBA" id="ARBA00051835"/>
    </source>
</evidence>
<protein>
    <recommendedName>
        <fullName evidence="15">b(0,+)-type amino acid transporter 1</fullName>
    </recommendedName>
    <alternativeName>
        <fullName evidence="16">Glycoprotein-associated amino acid transporter b0,+AT1</fullName>
    </alternativeName>
    <alternativeName>
        <fullName evidence="17">Solute carrier family 7 member 9</fullName>
    </alternativeName>
</protein>
<feature type="transmembrane region" description="Helical" evidence="19">
    <location>
        <begin position="226"/>
        <end position="247"/>
    </location>
</feature>
<evidence type="ECO:0000256" key="10">
    <source>
        <dbReference type="ARBA" id="ARBA00051323"/>
    </source>
</evidence>
<dbReference type="AlphaFoldDB" id="A0A9P0CDJ1"/>
<keyword evidence="21" id="KW-1185">Reference proteome</keyword>
<feature type="transmembrane region" description="Helical" evidence="19">
    <location>
        <begin position="458"/>
        <end position="478"/>
    </location>
</feature>
<organism evidence="20 21">
    <name type="scientific">Bemisia tabaci</name>
    <name type="common">Sweetpotato whitefly</name>
    <name type="synonym">Aleurodes tabaci</name>
    <dbReference type="NCBI Taxonomy" id="7038"/>
    <lineage>
        <taxon>Eukaryota</taxon>
        <taxon>Metazoa</taxon>
        <taxon>Ecdysozoa</taxon>
        <taxon>Arthropoda</taxon>
        <taxon>Hexapoda</taxon>
        <taxon>Insecta</taxon>
        <taxon>Pterygota</taxon>
        <taxon>Neoptera</taxon>
        <taxon>Paraneoptera</taxon>
        <taxon>Hemiptera</taxon>
        <taxon>Sternorrhyncha</taxon>
        <taxon>Aleyrodoidea</taxon>
        <taxon>Aleyrodidae</taxon>
        <taxon>Aleyrodinae</taxon>
        <taxon>Bemisia</taxon>
    </lineage>
</organism>
<evidence type="ECO:0000256" key="9">
    <source>
        <dbReference type="ARBA" id="ARBA00023157"/>
    </source>
</evidence>
<keyword evidence="9" id="KW-1015">Disulfide bond</keyword>
<dbReference type="FunFam" id="1.20.1740.10:FF:000015">
    <property type="entry name" value="B(0,+)-type amino acid transporter 1"/>
    <property type="match status" value="1"/>
</dbReference>
<comment type="catalytic activity">
    <reaction evidence="10">
        <text>L-lysine(out) + L-arginine(in) = L-lysine(in) + L-arginine(out)</text>
        <dbReference type="Rhea" id="RHEA:70827"/>
        <dbReference type="ChEBI" id="CHEBI:32551"/>
        <dbReference type="ChEBI" id="CHEBI:32682"/>
    </reaction>
    <physiologicalReaction direction="left-to-right" evidence="10">
        <dbReference type="Rhea" id="RHEA:70828"/>
    </physiologicalReaction>
</comment>
<evidence type="ECO:0000256" key="19">
    <source>
        <dbReference type="SAM" id="Phobius"/>
    </source>
</evidence>
<evidence type="ECO:0000256" key="1">
    <source>
        <dbReference type="ARBA" id="ARBA00004424"/>
    </source>
</evidence>
<evidence type="ECO:0000256" key="17">
    <source>
        <dbReference type="ARBA" id="ARBA00083296"/>
    </source>
</evidence>
<evidence type="ECO:0000256" key="16">
    <source>
        <dbReference type="ARBA" id="ARBA00079910"/>
    </source>
</evidence>
<evidence type="ECO:0000256" key="18">
    <source>
        <dbReference type="ARBA" id="ARBA00093193"/>
    </source>
</evidence>
<sequence length="619" mass="68442">MTTLKDGKFELKKFLKNLCPEECSRCEDGKSRLNSESSNMYIEVFSAKKAEEGKPAKGVQLQRELGLMSAVNLILSVMIGSGIFVSPTRALKEAGSIGMALIVWALCGTISMLGALSYAELGTVVNKSGAEYSYYREAFGPLHKFWGPLPSFINCWVSIVFVRPAEIAIIILTFAEYFTQLLNPIIPPNEIDNYYDRKKIVAIAALLIITAINFFSVKLYVKIQNIFSSFKVAACFLVIGCGLYYIFIGKTQNLENPFKGSDLSPRAFAVAFYHGLWAYDGWSSVTTVTEEIKKPNKNIPRAVIIAVPLVTMLYCFMNVSYMTVLSVPELIQAKAVANEVGVRVLGHFSCLIPMGVALSTFGCALSVQFGVTRLCYSAAKNGHMMEVFSYVHSKRLTPAPAVLLQGALCLVCILAGDIITLIEFASFLVWTFYGLAMVALIVMRYTKKDVPRPWKVPIVIPIFVMIIASCLAIIPIAMKPQPQYLIAVGFLISGFVVYIPFIYFQKKLFGADMFTKAVKSVMNVQPPDQDQELIAKKTAQLNDDQSDPKEALCVVSLLSETKDDSCCDEPCRDDSCHKKSCCDKSCLEKSCCNESCLEKSCCNESCLEKSCCDESCPRQ</sequence>
<reference evidence="20" key="1">
    <citation type="submission" date="2021-12" db="EMBL/GenBank/DDBJ databases">
        <authorList>
            <person name="King R."/>
        </authorList>
    </citation>
    <scope>NUCLEOTIDE SEQUENCE</scope>
</reference>
<evidence type="ECO:0000256" key="13">
    <source>
        <dbReference type="ARBA" id="ARBA00052179"/>
    </source>
</evidence>
<comment type="catalytic activity">
    <reaction evidence="11">
        <text>L-cystine(out) + L-arginine(in) = L-cystine(in) + L-arginine(out)</text>
        <dbReference type="Rhea" id="RHEA:71075"/>
        <dbReference type="ChEBI" id="CHEBI:32682"/>
        <dbReference type="ChEBI" id="CHEBI:35491"/>
    </reaction>
    <physiologicalReaction direction="left-to-right" evidence="11">
        <dbReference type="Rhea" id="RHEA:71076"/>
    </physiologicalReaction>
</comment>
<evidence type="ECO:0000256" key="2">
    <source>
        <dbReference type="ARBA" id="ARBA00009523"/>
    </source>
</evidence>
<feature type="transmembrane region" description="Helical" evidence="19">
    <location>
        <begin position="302"/>
        <end position="324"/>
    </location>
</feature>
<feature type="transmembrane region" description="Helical" evidence="19">
    <location>
        <begin position="65"/>
        <end position="85"/>
    </location>
</feature>
<evidence type="ECO:0000256" key="4">
    <source>
        <dbReference type="ARBA" id="ARBA00022475"/>
    </source>
</evidence>
<dbReference type="KEGG" id="btab:109035589"/>
<dbReference type="PANTHER" id="PTHR11785">
    <property type="entry name" value="AMINO ACID TRANSPORTER"/>
    <property type="match status" value="1"/>
</dbReference>
<evidence type="ECO:0000256" key="5">
    <source>
        <dbReference type="ARBA" id="ARBA00022553"/>
    </source>
</evidence>
<feature type="transmembrane region" description="Helical" evidence="19">
    <location>
        <begin position="97"/>
        <end position="119"/>
    </location>
</feature>
<dbReference type="Proteomes" id="UP001152759">
    <property type="component" value="Chromosome 5"/>
</dbReference>
<evidence type="ECO:0000256" key="6">
    <source>
        <dbReference type="ARBA" id="ARBA00022692"/>
    </source>
</evidence>
<evidence type="ECO:0000313" key="20">
    <source>
        <dbReference type="EMBL" id="CAH0771800.1"/>
    </source>
</evidence>
<accession>A0A9P0CDJ1</accession>
<keyword evidence="7 19" id="KW-1133">Transmembrane helix</keyword>
<evidence type="ECO:0000313" key="21">
    <source>
        <dbReference type="Proteomes" id="UP001152759"/>
    </source>
</evidence>
<dbReference type="Gene3D" id="1.20.1740.10">
    <property type="entry name" value="Amino acid/polyamine transporter I"/>
    <property type="match status" value="1"/>
</dbReference>
<proteinExistence type="inferred from homology"/>
<feature type="transmembrane region" description="Helical" evidence="19">
    <location>
        <begin position="402"/>
        <end position="422"/>
    </location>
</feature>
<keyword evidence="3" id="KW-0813">Transport</keyword>
<evidence type="ECO:0000256" key="14">
    <source>
        <dbReference type="ARBA" id="ARBA00052732"/>
    </source>
</evidence>
<evidence type="ECO:0000256" key="8">
    <source>
        <dbReference type="ARBA" id="ARBA00023136"/>
    </source>
</evidence>
<feature type="transmembrane region" description="Helical" evidence="19">
    <location>
        <begin position="428"/>
        <end position="446"/>
    </location>
</feature>
<dbReference type="InterPro" id="IPR002293">
    <property type="entry name" value="AA/rel_permease1"/>
</dbReference>
<dbReference type="GO" id="GO:0016324">
    <property type="term" value="C:apical plasma membrane"/>
    <property type="evidence" value="ECO:0007669"/>
    <property type="project" value="UniProtKB-SubCell"/>
</dbReference>
<dbReference type="Pfam" id="PF13520">
    <property type="entry name" value="AA_permease_2"/>
    <property type="match status" value="1"/>
</dbReference>
<dbReference type="GO" id="GO:0015179">
    <property type="term" value="F:L-amino acid transmembrane transporter activity"/>
    <property type="evidence" value="ECO:0007669"/>
    <property type="project" value="TreeGrafter"/>
</dbReference>
<comment type="subcellular location">
    <subcellularLocation>
        <location evidence="1">Apical cell membrane</location>
        <topology evidence="1">Multi-pass membrane protein</topology>
    </subcellularLocation>
</comment>
<name>A0A9P0CDJ1_BEMTA</name>
<evidence type="ECO:0000256" key="11">
    <source>
        <dbReference type="ARBA" id="ARBA00051814"/>
    </source>
</evidence>
<keyword evidence="6 19" id="KW-0812">Transmembrane</keyword>
<feature type="transmembrane region" description="Helical" evidence="19">
    <location>
        <begin position="484"/>
        <end position="504"/>
    </location>
</feature>
<keyword evidence="4" id="KW-1003">Cell membrane</keyword>
<feature type="transmembrane region" description="Helical" evidence="19">
    <location>
        <begin position="200"/>
        <end position="220"/>
    </location>
</feature>
<evidence type="ECO:0000256" key="7">
    <source>
        <dbReference type="ARBA" id="ARBA00022989"/>
    </source>
</evidence>
<comment type="similarity">
    <text evidence="2">Belongs to the amino acid-polyamine-organocation (APC) superfamily.</text>
</comment>
<dbReference type="PANTHER" id="PTHR11785:SF514">
    <property type="entry name" value="B(0,+)-TYPE AMINO ACID TRANSPORTER 1-LIKE PROTEIN"/>
    <property type="match status" value="1"/>
</dbReference>